<dbReference type="GO" id="GO:0003959">
    <property type="term" value="F:NADPH dehydrogenase activity"/>
    <property type="evidence" value="ECO:0007669"/>
    <property type="project" value="TreeGrafter"/>
</dbReference>
<dbReference type="GO" id="GO:0010181">
    <property type="term" value="F:FMN binding"/>
    <property type="evidence" value="ECO:0007669"/>
    <property type="project" value="InterPro"/>
</dbReference>
<dbReference type="Pfam" id="PF00724">
    <property type="entry name" value="Oxidored_FMN"/>
    <property type="match status" value="1"/>
</dbReference>
<reference evidence="2 3" key="1">
    <citation type="journal article" date="2017" name="Mol. Ecol.">
        <title>Comparative and population genomic landscape of Phellinus noxius: A hypervariable fungus causing root rot in trees.</title>
        <authorList>
            <person name="Chung C.L."/>
            <person name="Lee T.J."/>
            <person name="Akiba M."/>
            <person name="Lee H.H."/>
            <person name="Kuo T.H."/>
            <person name="Liu D."/>
            <person name="Ke H.M."/>
            <person name="Yokoi T."/>
            <person name="Roa M.B."/>
            <person name="Lu M.J."/>
            <person name="Chang Y.Y."/>
            <person name="Ann P.J."/>
            <person name="Tsai J.N."/>
            <person name="Chen C.Y."/>
            <person name="Tzean S.S."/>
            <person name="Ota Y."/>
            <person name="Hattori T."/>
            <person name="Sahashi N."/>
            <person name="Liou R.F."/>
            <person name="Kikuchi T."/>
            <person name="Tsai I.J."/>
        </authorList>
    </citation>
    <scope>NUCLEOTIDE SEQUENCE [LARGE SCALE GENOMIC DNA]</scope>
    <source>
        <strain evidence="2 3">FFPRI411160</strain>
    </source>
</reference>
<dbReference type="FunCoup" id="A0A286UEX0">
    <property type="interactions" value="219"/>
</dbReference>
<dbReference type="AlphaFoldDB" id="A0A286UEX0"/>
<dbReference type="InParanoid" id="A0A286UEX0"/>
<dbReference type="CDD" id="cd02933">
    <property type="entry name" value="OYE_like_FMN"/>
    <property type="match status" value="1"/>
</dbReference>
<dbReference type="InterPro" id="IPR045247">
    <property type="entry name" value="Oye-like"/>
</dbReference>
<evidence type="ECO:0000313" key="3">
    <source>
        <dbReference type="Proteomes" id="UP000217199"/>
    </source>
</evidence>
<dbReference type="PANTHER" id="PTHR22893:SF91">
    <property type="entry name" value="NADPH DEHYDROGENASE 2-RELATED"/>
    <property type="match status" value="1"/>
</dbReference>
<organism evidence="2 3">
    <name type="scientific">Pyrrhoderma noxium</name>
    <dbReference type="NCBI Taxonomy" id="2282107"/>
    <lineage>
        <taxon>Eukaryota</taxon>
        <taxon>Fungi</taxon>
        <taxon>Dikarya</taxon>
        <taxon>Basidiomycota</taxon>
        <taxon>Agaricomycotina</taxon>
        <taxon>Agaricomycetes</taxon>
        <taxon>Hymenochaetales</taxon>
        <taxon>Hymenochaetaceae</taxon>
        <taxon>Pyrrhoderma</taxon>
    </lineage>
</organism>
<dbReference type="STRING" id="2282107.A0A286UEX0"/>
<feature type="domain" description="NADH:flavin oxidoreductase/NADH oxidase N-terminal" evidence="1">
    <location>
        <begin position="61"/>
        <end position="340"/>
    </location>
</feature>
<protein>
    <submittedName>
        <fullName evidence="2">NADH:flavin oxidoreductase NADH oxidase</fullName>
    </submittedName>
</protein>
<dbReference type="Gene3D" id="3.20.20.70">
    <property type="entry name" value="Aldolase class I"/>
    <property type="match status" value="1"/>
</dbReference>
<evidence type="ECO:0000259" key="1">
    <source>
        <dbReference type="Pfam" id="PF00724"/>
    </source>
</evidence>
<dbReference type="InterPro" id="IPR013785">
    <property type="entry name" value="Aldolase_TIM"/>
</dbReference>
<accession>A0A286UEX0</accession>
<gene>
    <name evidence="2" type="ORF">PNOK_0661600</name>
</gene>
<proteinExistence type="predicted"/>
<name>A0A286UEX0_9AGAM</name>
<keyword evidence="3" id="KW-1185">Reference proteome</keyword>
<dbReference type="EMBL" id="NBII01000006">
    <property type="protein sequence ID" value="PAV18130.1"/>
    <property type="molecule type" value="Genomic_DNA"/>
</dbReference>
<comment type="caution">
    <text evidence="2">The sequence shown here is derived from an EMBL/GenBank/DDBJ whole genome shotgun (WGS) entry which is preliminary data.</text>
</comment>
<dbReference type="SUPFAM" id="SSF51395">
    <property type="entry name" value="FMN-linked oxidoreductases"/>
    <property type="match status" value="1"/>
</dbReference>
<sequence length="364" mass="41582">MSDTHLTDVKTHDTSNHLLFTPLKVGNVLLQHRIVMAPMTRYRADDDHIPTDMITLYYAQRASIWNKEQIAAWKKIVDAVHARGSFIFLQLWALGRYAEPDVLKREAENAGLPTDAFPYVSASNIPAKTWDGKTLDVCPRPLSLEEIDEYVRDYAQAAQNAIEAGFDGVEINNANGYLLDQFLQDVSNVRQDQYGGSIEKRSLFPLNVLDAIVSRIGASRTSIRLSPWNEYQGMRMADPIPTFSYITSEIRKRYPDLAYLHFVEGKRPNDSNDFARAIWKEGREVNDNNKREQAVFLSASKHDRESAFTYAEQGDVVVFGKWFLSNPDLPRRIKEDIPLNPYDYNTFYTKKNPSGYADYTFASS</sequence>
<evidence type="ECO:0000313" key="2">
    <source>
        <dbReference type="EMBL" id="PAV18130.1"/>
    </source>
</evidence>
<dbReference type="Proteomes" id="UP000217199">
    <property type="component" value="Unassembled WGS sequence"/>
</dbReference>
<dbReference type="PANTHER" id="PTHR22893">
    <property type="entry name" value="NADH OXIDOREDUCTASE-RELATED"/>
    <property type="match status" value="1"/>
</dbReference>
<dbReference type="InterPro" id="IPR001155">
    <property type="entry name" value="OxRdtase_FMN_N"/>
</dbReference>
<dbReference type="OrthoDB" id="276546at2759"/>